<dbReference type="Pfam" id="PF00384">
    <property type="entry name" value="Molybdopterin"/>
    <property type="match status" value="1"/>
</dbReference>
<dbReference type="CDD" id="cd00207">
    <property type="entry name" value="fer2"/>
    <property type="match status" value="1"/>
</dbReference>
<dbReference type="PROSITE" id="PS00198">
    <property type="entry name" value="4FE4S_FER_1"/>
    <property type="match status" value="1"/>
</dbReference>
<proteinExistence type="predicted"/>
<dbReference type="InterPro" id="IPR023753">
    <property type="entry name" value="FAD/NAD-binding_dom"/>
</dbReference>
<dbReference type="InterPro" id="IPR054351">
    <property type="entry name" value="NADH_UbQ_OxRdtase_ferredoxin"/>
</dbReference>
<dbReference type="SMART" id="SM00926">
    <property type="entry name" value="Molybdop_Fe4S4"/>
    <property type="match status" value="1"/>
</dbReference>
<dbReference type="FunFam" id="3.30.70.20:FF:000035">
    <property type="entry name" value="Iron hydrogenase 1"/>
    <property type="match status" value="1"/>
</dbReference>
<accession>A0A0D8IGZ7</accession>
<dbReference type="InterPro" id="IPR001041">
    <property type="entry name" value="2Fe-2S_ferredoxin-type"/>
</dbReference>
<gene>
    <name evidence="7" type="primary">fdhF</name>
    <name evidence="7" type="ORF">CACET_c07250</name>
</gene>
<dbReference type="GO" id="GO:0051539">
    <property type="term" value="F:4 iron, 4 sulfur cluster binding"/>
    <property type="evidence" value="ECO:0007669"/>
    <property type="project" value="UniProtKB-KW"/>
</dbReference>
<keyword evidence="6" id="KW-0411">Iron-sulfur</keyword>
<dbReference type="InterPro" id="IPR036188">
    <property type="entry name" value="FAD/NAD-bd_sf"/>
</dbReference>
<dbReference type="AlphaFoldDB" id="A0A0D8IGZ7"/>
<name>A0A0D8IGZ7_9CLOT</name>
<dbReference type="PROSITE" id="PS51669">
    <property type="entry name" value="4FE4S_MOW_BIS_MGD"/>
    <property type="match status" value="1"/>
</dbReference>
<dbReference type="PATRIC" id="fig|84022.5.peg.1362"/>
<evidence type="ECO:0000256" key="5">
    <source>
        <dbReference type="ARBA" id="ARBA00023004"/>
    </source>
</evidence>
<evidence type="ECO:0000256" key="6">
    <source>
        <dbReference type="ARBA" id="ARBA00023014"/>
    </source>
</evidence>
<keyword evidence="5" id="KW-0408">Iron</keyword>
<dbReference type="PRINTS" id="PR00419">
    <property type="entry name" value="ADXRDTASE"/>
</dbReference>
<keyword evidence="8" id="KW-1185">Reference proteome</keyword>
<keyword evidence="1" id="KW-0004">4Fe-4S</keyword>
<dbReference type="SUPFAM" id="SSF54292">
    <property type="entry name" value="2Fe-2S ferredoxin-like"/>
    <property type="match status" value="1"/>
</dbReference>
<keyword evidence="4 7" id="KW-0560">Oxidoreductase</keyword>
<dbReference type="InterPro" id="IPR042204">
    <property type="entry name" value="2Fe-2S-bd_N"/>
</dbReference>
<keyword evidence="3" id="KW-0677">Repeat</keyword>
<dbReference type="GO" id="GO:0016491">
    <property type="term" value="F:oxidoreductase activity"/>
    <property type="evidence" value="ECO:0007669"/>
    <property type="project" value="UniProtKB-KW"/>
</dbReference>
<sequence>MTKLRLNINGKEVMGYKGQTVLEIAKANGIDIPTLCHDERVKAYGSCGLCVVEVAGVPKLLRSCATEASDGMVVQTNTPKIKGSRKMALELLLSDHVGDCRPPCVTACPAKTDCQGYVGLIANGQYKEAVKLIKEQLPLPASVGRVCPHPCEDACRRKLVDEPVSIMWLKRFVADIDLRDEEEFMPEIKPATGKRIAVVGGGPSGLTAAYYLAKEGHKVVIYEAMPELGGMLRYGIPQYRLPKEVLNKEIAIIEKMGVKMLTGIKIGADIKLDHLRETFDSVYLSIGAWQSTKLNCPGEDLEGVIGGIEFLTKFAINEPIKTGNRIAVVGGGNTAMDACRTAMRLGAKEVYAIYRRTKVEMPAEDVEVEEAEEEGITFKFLVNPIEIVGENGKVSKIRLQKMQLGEPDAKGRRRPVPIEGEEEIIEVDSVIASIGQAVDIQGFEDVQLTNWGTIYADENSFLTNLPGVFAGGDGTNNGPSIAIEAIADGKKAAEVICRYLEGEVVPYKEPYLVKNEGLTEADFEDRVKEHRPFMPHLSPEFRKTNFEEIVAGYTEEDAKRDANRCLECGCHDVFECKLIQYANQYDVAPERVAGEVHHRQEEDDHPFILRNPDKCILCGLCSRVCDEVMGLSAIGLMNRGFDTIIEPAFDLPLKKTGCISCGQCISVCPTGALQERLSIEKSVPVETQTTHTVCSHCSVGCNIDLNIKGDMLVRSLPNRENDVTDGLLCVKGRFGFDIAQKGKRLTKPLIRKEGKLQEVSWEEAFIFTAKKAQALTLLHGSHSLALSVSDRYTNEEIYLISKFGKEVLKTDHLFSFNKVHGGIEDVVGYDASTNAFDELLSTETILLVGSDIIKNHTIAGLKVKKAVENGAKLVVINSFESQADEWAQIKVSPSNNLGFLKEITKALIENVNSPKTQLVSGFEELKADLEGTEVSEAAREIAAVYGNAKQAMIVFEQNQITADAAKLLANMAVISGHIGKPRSGMIQLKPNSNSQGLSDMGIGKNTAEIVKGIEAKEIKGLLVFGEDVPHIDLKALEFLMVQDTHLTATAEKADVVLPGVSFAESKGTFTNSERRIQKLNQGIPSVADYENWEIIIKLANTLSKNFEYYNHPKEILQEIARNKAEYLDIHKALEKASSLWPVNGSPILYADGFNFEDKKAKLQIVADGLLFEENRNTNSLTNKFVALLEEQKIV</sequence>
<dbReference type="EMBL" id="CP009687">
    <property type="protein sequence ID" value="AKL94235.1"/>
    <property type="molecule type" value="Genomic_DNA"/>
</dbReference>
<protein>
    <submittedName>
        <fullName evidence="7">Formate dehydrogenase major subunit</fullName>
        <ecNumber evidence="7">1.2.1.2</ecNumber>
    </submittedName>
</protein>
<dbReference type="Gene3D" id="1.10.1060.10">
    <property type="entry name" value="Alpha-helical ferredoxin"/>
    <property type="match status" value="1"/>
</dbReference>
<evidence type="ECO:0000256" key="4">
    <source>
        <dbReference type="ARBA" id="ARBA00023002"/>
    </source>
</evidence>
<dbReference type="RefSeq" id="WP_044822937.1">
    <property type="nucleotide sequence ID" value="NZ_CP009687.1"/>
</dbReference>
<dbReference type="SUPFAM" id="SSF46548">
    <property type="entry name" value="alpha-helical ferredoxin"/>
    <property type="match status" value="1"/>
</dbReference>
<dbReference type="Gene3D" id="2.20.25.90">
    <property type="entry name" value="ADC-like domains"/>
    <property type="match status" value="1"/>
</dbReference>
<dbReference type="PROSITE" id="PS51085">
    <property type="entry name" value="2FE2S_FER_2"/>
    <property type="match status" value="1"/>
</dbReference>
<dbReference type="Pfam" id="PF22117">
    <property type="entry name" value="Fer4_Nqo3"/>
    <property type="match status" value="1"/>
</dbReference>
<evidence type="ECO:0000256" key="1">
    <source>
        <dbReference type="ARBA" id="ARBA00022485"/>
    </source>
</evidence>
<dbReference type="InterPro" id="IPR017900">
    <property type="entry name" value="4Fe4S_Fe_S_CS"/>
</dbReference>
<dbReference type="InterPro" id="IPR017896">
    <property type="entry name" value="4Fe4S_Fe-S-bd"/>
</dbReference>
<dbReference type="Pfam" id="PF07992">
    <property type="entry name" value="Pyr_redox_2"/>
    <property type="match status" value="1"/>
</dbReference>
<dbReference type="OrthoDB" id="9803192at2"/>
<evidence type="ECO:0000256" key="2">
    <source>
        <dbReference type="ARBA" id="ARBA00022723"/>
    </source>
</evidence>
<dbReference type="InterPro" id="IPR009051">
    <property type="entry name" value="Helical_ferredxn"/>
</dbReference>
<dbReference type="InterPro" id="IPR036010">
    <property type="entry name" value="2Fe-2S_ferredoxin-like_sf"/>
</dbReference>
<keyword evidence="2" id="KW-0479">Metal-binding</keyword>
<dbReference type="PANTHER" id="PTHR42783">
    <property type="entry name" value="GLUTAMATE SYNTHASE [NADPH] SMALL CHAIN"/>
    <property type="match status" value="1"/>
</dbReference>
<dbReference type="SUPFAM" id="SSF51971">
    <property type="entry name" value="Nucleotide-binding domain"/>
    <property type="match status" value="1"/>
</dbReference>
<dbReference type="Gene3D" id="3.30.70.20">
    <property type="match status" value="1"/>
</dbReference>
<dbReference type="Pfam" id="PF14691">
    <property type="entry name" value="Fer4_20"/>
    <property type="match status" value="1"/>
</dbReference>
<dbReference type="Pfam" id="PF13510">
    <property type="entry name" value="Fer2_4"/>
    <property type="match status" value="1"/>
</dbReference>
<dbReference type="Gene3D" id="3.50.50.60">
    <property type="entry name" value="FAD/NAD(P)-binding domain"/>
    <property type="match status" value="2"/>
</dbReference>
<reference evidence="7 8" key="1">
    <citation type="submission" date="2014-10" db="EMBL/GenBank/DDBJ databases">
        <title>Genome sequence of Clostridium aceticum DSM 1496.</title>
        <authorList>
            <person name="Poehlein A."/>
            <person name="Schiel-Bengelsdorf B."/>
            <person name="Gottschalk G."/>
            <person name="Duerre P."/>
            <person name="Daniel R."/>
        </authorList>
    </citation>
    <scope>NUCLEOTIDE SEQUENCE [LARGE SCALE GENOMIC DNA]</scope>
    <source>
        <strain evidence="7 8">DSM 1496</strain>
    </source>
</reference>
<dbReference type="SUPFAM" id="SSF54862">
    <property type="entry name" value="4Fe-4S ferredoxins"/>
    <property type="match status" value="1"/>
</dbReference>
<dbReference type="Gene3D" id="3.40.50.740">
    <property type="match status" value="2"/>
</dbReference>
<dbReference type="STRING" id="84022.CACET_c07250"/>
<evidence type="ECO:0000313" key="8">
    <source>
        <dbReference type="Proteomes" id="UP000035704"/>
    </source>
</evidence>
<dbReference type="SUPFAM" id="SSF53706">
    <property type="entry name" value="Formate dehydrogenase/DMSO reductase, domains 1-3"/>
    <property type="match status" value="1"/>
</dbReference>
<dbReference type="PROSITE" id="PS51379">
    <property type="entry name" value="4FE4S_FER_2"/>
    <property type="match status" value="2"/>
</dbReference>
<dbReference type="InterPro" id="IPR028261">
    <property type="entry name" value="DPD_II"/>
</dbReference>
<evidence type="ECO:0000256" key="3">
    <source>
        <dbReference type="ARBA" id="ARBA00022737"/>
    </source>
</evidence>
<dbReference type="Gene3D" id="3.40.228.10">
    <property type="entry name" value="Dimethylsulfoxide Reductase, domain 2"/>
    <property type="match status" value="1"/>
</dbReference>
<dbReference type="PANTHER" id="PTHR42783:SF3">
    <property type="entry name" value="GLUTAMATE SYNTHASE [NADPH] SMALL CHAIN-RELATED"/>
    <property type="match status" value="1"/>
</dbReference>
<dbReference type="InterPro" id="IPR006963">
    <property type="entry name" value="Mopterin_OxRdtase_4Fe-4S_dom"/>
</dbReference>
<dbReference type="Pfam" id="PF04879">
    <property type="entry name" value="Molybdop_Fe4S4"/>
    <property type="match status" value="1"/>
</dbReference>
<dbReference type="Gene3D" id="3.10.20.440">
    <property type="entry name" value="2Fe-2S iron-sulphur cluster binding domain, sarcosine oxidase, alpha subunit, N-terminal domain"/>
    <property type="match status" value="1"/>
</dbReference>
<dbReference type="EC" id="1.2.1.2" evidence="7"/>
<dbReference type="InterPro" id="IPR006656">
    <property type="entry name" value="Mopterin_OxRdtase"/>
</dbReference>
<organism evidence="7 8">
    <name type="scientific">Clostridium aceticum</name>
    <dbReference type="NCBI Taxonomy" id="84022"/>
    <lineage>
        <taxon>Bacteria</taxon>
        <taxon>Bacillati</taxon>
        <taxon>Bacillota</taxon>
        <taxon>Clostridia</taxon>
        <taxon>Eubacteriales</taxon>
        <taxon>Clostridiaceae</taxon>
        <taxon>Clostridium</taxon>
    </lineage>
</organism>
<dbReference type="Proteomes" id="UP000035704">
    <property type="component" value="Chromosome"/>
</dbReference>
<dbReference type="KEGG" id="cace:CACET_c07250"/>
<dbReference type="GO" id="GO:0046872">
    <property type="term" value="F:metal ion binding"/>
    <property type="evidence" value="ECO:0007669"/>
    <property type="project" value="UniProtKB-KW"/>
</dbReference>
<dbReference type="NCBIfam" id="NF009410">
    <property type="entry name" value="PRK12771.1"/>
    <property type="match status" value="1"/>
</dbReference>
<evidence type="ECO:0000313" key="7">
    <source>
        <dbReference type="EMBL" id="AKL94235.1"/>
    </source>
</evidence>